<keyword evidence="5" id="KW-1185">Reference proteome</keyword>
<dbReference type="GO" id="GO:0000978">
    <property type="term" value="F:RNA polymerase II cis-regulatory region sequence-specific DNA binding"/>
    <property type="evidence" value="ECO:0007669"/>
    <property type="project" value="TreeGrafter"/>
</dbReference>
<dbReference type="InterPro" id="IPR003150">
    <property type="entry name" value="DNA-bd_RFX"/>
</dbReference>
<dbReference type="InterPro" id="IPR039779">
    <property type="entry name" value="RFX-like"/>
</dbReference>
<dbReference type="InterPro" id="IPR036390">
    <property type="entry name" value="WH_DNA-bd_sf"/>
</dbReference>
<keyword evidence="1" id="KW-0238">DNA-binding</keyword>
<feature type="compositionally biased region" description="Pro residues" evidence="2">
    <location>
        <begin position="853"/>
        <end position="862"/>
    </location>
</feature>
<feature type="region of interest" description="Disordered" evidence="2">
    <location>
        <begin position="338"/>
        <end position="359"/>
    </location>
</feature>
<dbReference type="InterPro" id="IPR057321">
    <property type="entry name" value="RFX1-4/6/8-like_BCD"/>
</dbReference>
<dbReference type="SUPFAM" id="SSF46785">
    <property type="entry name" value="Winged helix' DNA-binding domain"/>
    <property type="match status" value="1"/>
</dbReference>
<dbReference type="PANTHER" id="PTHR12619">
    <property type="entry name" value="RFX TRANSCRIPTION FACTOR FAMILY"/>
    <property type="match status" value="1"/>
</dbReference>
<feature type="compositionally biased region" description="Polar residues" evidence="2">
    <location>
        <begin position="44"/>
        <end position="79"/>
    </location>
</feature>
<organism evidence="4 5">
    <name type="scientific">Cyphellophora attinorum</name>
    <dbReference type="NCBI Taxonomy" id="1664694"/>
    <lineage>
        <taxon>Eukaryota</taxon>
        <taxon>Fungi</taxon>
        <taxon>Dikarya</taxon>
        <taxon>Ascomycota</taxon>
        <taxon>Pezizomycotina</taxon>
        <taxon>Eurotiomycetes</taxon>
        <taxon>Chaetothyriomycetidae</taxon>
        <taxon>Chaetothyriales</taxon>
        <taxon>Cyphellophoraceae</taxon>
        <taxon>Cyphellophora</taxon>
    </lineage>
</organism>
<dbReference type="FunFam" id="1.10.10.10:FF:000119">
    <property type="entry name" value="DNA damage and replication checkpoint protein"/>
    <property type="match status" value="1"/>
</dbReference>
<dbReference type="Pfam" id="PF02257">
    <property type="entry name" value="RFX_DNA_binding"/>
    <property type="match status" value="1"/>
</dbReference>
<dbReference type="InterPro" id="IPR036388">
    <property type="entry name" value="WH-like_DNA-bd_sf"/>
</dbReference>
<feature type="region of interest" description="Disordered" evidence="2">
    <location>
        <begin position="175"/>
        <end position="206"/>
    </location>
</feature>
<dbReference type="PANTHER" id="PTHR12619:SF5">
    <property type="entry name" value="TRANSCRIPTION FACTOR RFX4"/>
    <property type="match status" value="1"/>
</dbReference>
<protein>
    <submittedName>
        <fullName evidence="4">Transcriptional regulator RFX1</fullName>
    </submittedName>
</protein>
<dbReference type="GO" id="GO:0000981">
    <property type="term" value="F:DNA-binding transcription factor activity, RNA polymerase II-specific"/>
    <property type="evidence" value="ECO:0007669"/>
    <property type="project" value="TreeGrafter"/>
</dbReference>
<dbReference type="AlphaFoldDB" id="A0A0N1H192"/>
<feature type="domain" description="RFX-type winged-helix" evidence="3">
    <location>
        <begin position="250"/>
        <end position="324"/>
    </location>
</feature>
<proteinExistence type="predicted"/>
<evidence type="ECO:0000313" key="4">
    <source>
        <dbReference type="EMBL" id="KPI37797.1"/>
    </source>
</evidence>
<accession>A0A0N1H192</accession>
<dbReference type="RefSeq" id="XP_017997760.1">
    <property type="nucleotide sequence ID" value="XM_018141979.1"/>
</dbReference>
<reference evidence="4 5" key="1">
    <citation type="submission" date="2015-06" db="EMBL/GenBank/DDBJ databases">
        <title>Draft genome of the ant-associated black yeast Phialophora attae CBS 131958.</title>
        <authorList>
            <person name="Moreno L.F."/>
            <person name="Stielow B.J."/>
            <person name="de Hoog S."/>
            <person name="Vicente V.A."/>
            <person name="Weiss V.A."/>
            <person name="de Vries M."/>
            <person name="Cruz L.M."/>
            <person name="Souza E.M."/>
        </authorList>
    </citation>
    <scope>NUCLEOTIDE SEQUENCE [LARGE SCALE GENOMIC DNA]</scope>
    <source>
        <strain evidence="4 5">CBS 131958</strain>
    </source>
</reference>
<gene>
    <name evidence="4" type="ORF">AB675_203</name>
</gene>
<dbReference type="EMBL" id="LFJN01000022">
    <property type="protein sequence ID" value="KPI37797.1"/>
    <property type="molecule type" value="Genomic_DNA"/>
</dbReference>
<sequence length="1026" mass="115037">MQMPLALAPADDGTRKSAQSRPARRRSSASSTSHTKEKLRPKSRTSTTSLQSVDVGNSFQQPSANAQAAQRPNSASQDPNVHHRPMFASNHDAYQAMMQQQQYEKEFNSNQPMPQQPVAHQIPQHIPYSHAMPQNMPHQMPNGHYAIQPAMHPAEMQAMASQPLPFTQPPYSVYNGASAHFPPQSQHFRHDSNNENKRKKGTPSTLANDQELRRALQQHEGQTLQELALKVQQTEGQNGGRAEKAKQVFAMVWLRENCVKGTTHVRRDRVFTRYTKRCGSERVPTLNPASFGKLVRIIFPNVQTRRLGMRGESKYHYVDLDLVPEGQQAVDSQLMSTNAARPSTSGGYKEEPGLGHGPGTTFDEGSRPVSRHDMETADFPVPEVDQQAEFAPTGGPVQDPQSIPAPTRLCCKHANAGTIQIPLSKVSPQLAEELPRVLPNLPATLHTYHAMPQPDLIDPENARPAPVELPDIAPYLAGIEHDTDAALTLYSLYRSHCTDIVEAFRKVMDKTFFHHYNAFNGKMTVPVSRLFGLPELKDWIQECDMRMYKAMARFVVPIVIQQVPEVVWGRLNAIAHKLVEHVITSFQEKCPVHVVAAKVVPAARFANLLKKLKTANAFTLQLSTTLDNADIRTSMWLDLLSMVDPAAALEESRPPPECLPQIRGILKHDLRTLLDPSHNEFTARAEEEYGAYSDFLKDATVGAGVFSSDALDQPWSSPLDKWISWVRCLPAAFEHHHPLCMLDWHTRFWHSICHQLGDRGAKSFQFWWYAEAFTTSLLQWMAEMQGLLMSKSDQVLADQRDTKKMAEVQSNASTLGKRMRDWDTLAEETNDQDTHRPHKRPSLDTARGAAQPSSPPSYPFLPPNAADPMYGVTQPIEEPELPELPRGKQRVTNGDLEDDTRPDDPNKLPSLVEYHISSPVKLSREPPQHMIRIGHPSLNNNDVDDSGIGADLDDEEVGGPVGDHKGKGREHDHGDWLLNMTSDAVEPVPDHDKRDLDGEIRIMYRHFGTTTWDMYDVTTTALGLWM</sequence>
<dbReference type="PROSITE" id="PS51526">
    <property type="entry name" value="RFX_DBD"/>
    <property type="match status" value="1"/>
</dbReference>
<dbReference type="VEuPathDB" id="FungiDB:AB675_203"/>
<comment type="caution">
    <text evidence="4">The sequence shown here is derived from an EMBL/GenBank/DDBJ whole genome shotgun (WGS) entry which is preliminary data.</text>
</comment>
<evidence type="ECO:0000256" key="2">
    <source>
        <dbReference type="SAM" id="MobiDB-lite"/>
    </source>
</evidence>
<evidence type="ECO:0000259" key="3">
    <source>
        <dbReference type="PROSITE" id="PS51526"/>
    </source>
</evidence>
<evidence type="ECO:0000256" key="1">
    <source>
        <dbReference type="ARBA" id="ARBA00023125"/>
    </source>
</evidence>
<feature type="region of interest" description="Disordered" evidence="2">
    <location>
        <begin position="801"/>
        <end position="909"/>
    </location>
</feature>
<name>A0A0N1H192_9EURO</name>
<feature type="region of interest" description="Disordered" evidence="2">
    <location>
        <begin position="1"/>
        <end position="85"/>
    </location>
</feature>
<dbReference type="Proteomes" id="UP000038010">
    <property type="component" value="Unassembled WGS sequence"/>
</dbReference>
<dbReference type="Pfam" id="PF25340">
    <property type="entry name" value="BCD_RFX"/>
    <property type="match status" value="1"/>
</dbReference>
<dbReference type="STRING" id="1664694.A0A0N1H192"/>
<evidence type="ECO:0000313" key="5">
    <source>
        <dbReference type="Proteomes" id="UP000038010"/>
    </source>
</evidence>
<dbReference type="GeneID" id="28733848"/>
<dbReference type="Gene3D" id="1.10.10.10">
    <property type="entry name" value="Winged helix-like DNA-binding domain superfamily/Winged helix DNA-binding domain"/>
    <property type="match status" value="1"/>
</dbReference>
<dbReference type="OrthoDB" id="10056949at2759"/>